<accession>A0ABV9TAR4</accession>
<dbReference type="PANTHER" id="PTHR42988:SF2">
    <property type="entry name" value="CYCLIC NUCLEOTIDE PHOSPHODIESTERASE CBUA0032-RELATED"/>
    <property type="match status" value="1"/>
</dbReference>
<keyword evidence="3" id="KW-0408">Iron</keyword>
<dbReference type="SUPFAM" id="SSF56300">
    <property type="entry name" value="Metallo-dependent phosphatases"/>
    <property type="match status" value="1"/>
</dbReference>
<keyword evidence="7" id="KW-1185">Reference proteome</keyword>
<name>A0ABV9TAR4_9GAMM</name>
<keyword evidence="1" id="KW-0479">Metal-binding</keyword>
<evidence type="ECO:0000256" key="2">
    <source>
        <dbReference type="ARBA" id="ARBA00022801"/>
    </source>
</evidence>
<proteinExistence type="inferred from homology"/>
<dbReference type="Pfam" id="PF00149">
    <property type="entry name" value="Metallophos"/>
    <property type="match status" value="1"/>
</dbReference>
<sequence length="248" mass="29157">MKILHISDLHFGYHDEHLIQNFKKFTRIENPDLIIITGDLTHRAKTDQFEDAKEFIKDLPCKTLCIPGNHDVPLYRVDKRLFSPFSKYKNIMNLPKEISFENDLVNLIGLNSVNPRSVKKGKLTSLQLERIDNYFSNENKWNILMFHHNISKIEDLHNPLHSSKDLIEIAKDRPIHIICTGHLHYSHVTPIDEKFPIIAHAGSLSCKRKNDNYNSFFSFDVDLKNLKITKHIYKEDNFIKDAYWEFSK</sequence>
<evidence type="ECO:0000256" key="4">
    <source>
        <dbReference type="ARBA" id="ARBA00025742"/>
    </source>
</evidence>
<organism evidence="6 7">
    <name type="scientific">Pseudofrancisella aestuarii</name>
    <dbReference type="NCBI Taxonomy" id="2670347"/>
    <lineage>
        <taxon>Bacteria</taxon>
        <taxon>Pseudomonadati</taxon>
        <taxon>Pseudomonadota</taxon>
        <taxon>Gammaproteobacteria</taxon>
        <taxon>Thiotrichales</taxon>
        <taxon>Francisellaceae</taxon>
        <taxon>Pseudofrancisella</taxon>
    </lineage>
</organism>
<dbReference type="InterPro" id="IPR050884">
    <property type="entry name" value="CNP_phosphodiesterase-III"/>
</dbReference>
<evidence type="ECO:0000259" key="5">
    <source>
        <dbReference type="Pfam" id="PF00149"/>
    </source>
</evidence>
<comment type="similarity">
    <text evidence="4">Belongs to the cyclic nucleotide phosphodiesterase class-III family.</text>
</comment>
<keyword evidence="2 6" id="KW-0378">Hydrolase</keyword>
<evidence type="ECO:0000313" key="6">
    <source>
        <dbReference type="EMBL" id="MFC4891896.1"/>
    </source>
</evidence>
<evidence type="ECO:0000256" key="3">
    <source>
        <dbReference type="ARBA" id="ARBA00023004"/>
    </source>
</evidence>
<dbReference type="EC" id="3.1.-.-" evidence="6"/>
<dbReference type="EMBL" id="JBHSJH010000001">
    <property type="protein sequence ID" value="MFC4891896.1"/>
    <property type="molecule type" value="Genomic_DNA"/>
</dbReference>
<feature type="domain" description="Calcineurin-like phosphoesterase" evidence="5">
    <location>
        <begin position="1"/>
        <end position="185"/>
    </location>
</feature>
<dbReference type="InterPro" id="IPR029052">
    <property type="entry name" value="Metallo-depent_PP-like"/>
</dbReference>
<dbReference type="Gene3D" id="3.60.21.10">
    <property type="match status" value="1"/>
</dbReference>
<gene>
    <name evidence="6" type="ORF">ACFPDQ_02400</name>
</gene>
<evidence type="ECO:0000256" key="1">
    <source>
        <dbReference type="ARBA" id="ARBA00022723"/>
    </source>
</evidence>
<dbReference type="PANTHER" id="PTHR42988">
    <property type="entry name" value="PHOSPHOHYDROLASE"/>
    <property type="match status" value="1"/>
</dbReference>
<dbReference type="GO" id="GO:0016787">
    <property type="term" value="F:hydrolase activity"/>
    <property type="evidence" value="ECO:0007669"/>
    <property type="project" value="UniProtKB-KW"/>
</dbReference>
<protein>
    <submittedName>
        <fullName evidence="6">Metallophosphoesterase family protein</fullName>
        <ecNumber evidence="6">3.1.-.-</ecNumber>
    </submittedName>
</protein>
<reference evidence="7" key="1">
    <citation type="journal article" date="2019" name="Int. J. Syst. Evol. Microbiol.">
        <title>The Global Catalogue of Microorganisms (GCM) 10K type strain sequencing project: providing services to taxonomists for standard genome sequencing and annotation.</title>
        <authorList>
            <consortium name="The Broad Institute Genomics Platform"/>
            <consortium name="The Broad Institute Genome Sequencing Center for Infectious Disease"/>
            <person name="Wu L."/>
            <person name="Ma J."/>
        </authorList>
    </citation>
    <scope>NUCLEOTIDE SEQUENCE [LARGE SCALE GENOMIC DNA]</scope>
    <source>
        <strain evidence="7">CGMCC 1.13718</strain>
    </source>
</reference>
<dbReference type="RefSeq" id="WP_119330381.1">
    <property type="nucleotide sequence ID" value="NZ_JBHSJH010000001.1"/>
</dbReference>
<comment type="caution">
    <text evidence="6">The sequence shown here is derived from an EMBL/GenBank/DDBJ whole genome shotgun (WGS) entry which is preliminary data.</text>
</comment>
<evidence type="ECO:0000313" key="7">
    <source>
        <dbReference type="Proteomes" id="UP001595926"/>
    </source>
</evidence>
<dbReference type="Proteomes" id="UP001595926">
    <property type="component" value="Unassembled WGS sequence"/>
</dbReference>
<dbReference type="InterPro" id="IPR004843">
    <property type="entry name" value="Calcineurin-like_PHP"/>
</dbReference>